<gene>
    <name evidence="8" type="ORF">SAMEA4412673_00364</name>
</gene>
<comment type="similarity">
    <text evidence="6">Belongs to the peptidase M48 family.</text>
</comment>
<dbReference type="RefSeq" id="WP_093101213.1">
    <property type="nucleotide sequence ID" value="NZ_FNGK01000011.1"/>
</dbReference>
<dbReference type="KEGG" id="smiz:4412673_00364"/>
<keyword evidence="3 6" id="KW-0378">Hydrolase</keyword>
<dbReference type="Gene3D" id="3.30.2010.10">
    <property type="entry name" value="Metalloproteases ('zincins'), catalytic domain"/>
    <property type="match status" value="1"/>
</dbReference>
<keyword evidence="2" id="KW-0479">Metal-binding</keyword>
<evidence type="ECO:0000256" key="4">
    <source>
        <dbReference type="ARBA" id="ARBA00022833"/>
    </source>
</evidence>
<dbReference type="AlphaFoldDB" id="A0AAJ5BYS6"/>
<evidence type="ECO:0000313" key="8">
    <source>
        <dbReference type="EMBL" id="SNV38662.1"/>
    </source>
</evidence>
<evidence type="ECO:0000256" key="1">
    <source>
        <dbReference type="ARBA" id="ARBA00022670"/>
    </source>
</evidence>
<dbReference type="PANTHER" id="PTHR22726">
    <property type="entry name" value="METALLOENDOPEPTIDASE OMA1"/>
    <property type="match status" value="1"/>
</dbReference>
<dbReference type="PANTHER" id="PTHR22726:SF1">
    <property type="entry name" value="METALLOENDOPEPTIDASE OMA1, MITOCHONDRIAL"/>
    <property type="match status" value="1"/>
</dbReference>
<evidence type="ECO:0000259" key="7">
    <source>
        <dbReference type="Pfam" id="PF01435"/>
    </source>
</evidence>
<dbReference type="Pfam" id="PF01435">
    <property type="entry name" value="Peptidase_M48"/>
    <property type="match status" value="1"/>
</dbReference>
<dbReference type="Proteomes" id="UP000215355">
    <property type="component" value="Chromosome 1"/>
</dbReference>
<keyword evidence="1 6" id="KW-0645">Protease</keyword>
<comment type="cofactor">
    <cofactor evidence="6">
        <name>Zn(2+)</name>
        <dbReference type="ChEBI" id="CHEBI:29105"/>
    </cofactor>
    <text evidence="6">Binds 1 zinc ion per subunit.</text>
</comment>
<dbReference type="EMBL" id="LT906468">
    <property type="protein sequence ID" value="SNV38662.1"/>
    <property type="molecule type" value="Genomic_DNA"/>
</dbReference>
<evidence type="ECO:0000256" key="6">
    <source>
        <dbReference type="RuleBase" id="RU003983"/>
    </source>
</evidence>
<dbReference type="GO" id="GO:0046872">
    <property type="term" value="F:metal ion binding"/>
    <property type="evidence" value="ECO:0007669"/>
    <property type="project" value="UniProtKB-KW"/>
</dbReference>
<evidence type="ECO:0000313" key="9">
    <source>
        <dbReference type="Proteomes" id="UP000215355"/>
    </source>
</evidence>
<dbReference type="GO" id="GO:0004222">
    <property type="term" value="F:metalloendopeptidase activity"/>
    <property type="evidence" value="ECO:0007669"/>
    <property type="project" value="InterPro"/>
</dbReference>
<keyword evidence="5 6" id="KW-0482">Metalloprotease</keyword>
<sequence>MKILGKFLILAAGIAVCYLLLLQVNWTSLFQVQQNQVRLESKLGKLVLEQVRDLYDVIEDEQIDSTLDSLFIPLLKENYIPTKNYDLLLVESEEVNAFALPDDKIIVTTALINFLDSADYMSAILAHEIAHCEKNHVMRSLITNFGLDLLLSGSGTGEVTNFLTGQAFSRKLEKEADEMAVEYLEEAHIDPNSLMKVMELFDVYLSSDGDVSWISSHPIPTDRKKYLGQKINRIETDPKSYKSPISSKSWSDLQGLVSAYGNQD</sequence>
<evidence type="ECO:0000256" key="3">
    <source>
        <dbReference type="ARBA" id="ARBA00022801"/>
    </source>
</evidence>
<dbReference type="GO" id="GO:0016020">
    <property type="term" value="C:membrane"/>
    <property type="evidence" value="ECO:0007669"/>
    <property type="project" value="TreeGrafter"/>
</dbReference>
<organism evidence="8 9">
    <name type="scientific">Sphingobacterium mizutaii</name>
    <dbReference type="NCBI Taxonomy" id="1010"/>
    <lineage>
        <taxon>Bacteria</taxon>
        <taxon>Pseudomonadati</taxon>
        <taxon>Bacteroidota</taxon>
        <taxon>Sphingobacteriia</taxon>
        <taxon>Sphingobacteriales</taxon>
        <taxon>Sphingobacteriaceae</taxon>
        <taxon>Sphingobacterium</taxon>
    </lineage>
</organism>
<dbReference type="InterPro" id="IPR051156">
    <property type="entry name" value="Mito/Outer_Membr_Metalloprot"/>
</dbReference>
<name>A0AAJ5BYS6_9SPHI</name>
<keyword evidence="4 6" id="KW-0862">Zinc</keyword>
<dbReference type="CDD" id="cd07332">
    <property type="entry name" value="M48C_Oma1_like"/>
    <property type="match status" value="1"/>
</dbReference>
<accession>A0AAJ5BYS6</accession>
<evidence type="ECO:0000256" key="5">
    <source>
        <dbReference type="ARBA" id="ARBA00023049"/>
    </source>
</evidence>
<feature type="domain" description="Peptidase M48" evidence="7">
    <location>
        <begin position="67"/>
        <end position="225"/>
    </location>
</feature>
<proteinExistence type="inferred from homology"/>
<dbReference type="GO" id="GO:0051603">
    <property type="term" value="P:proteolysis involved in protein catabolic process"/>
    <property type="evidence" value="ECO:0007669"/>
    <property type="project" value="TreeGrafter"/>
</dbReference>
<evidence type="ECO:0000256" key="2">
    <source>
        <dbReference type="ARBA" id="ARBA00022723"/>
    </source>
</evidence>
<protein>
    <submittedName>
        <fullName evidence="8">Zn-dependent protease, contains TPR repeats</fullName>
    </submittedName>
</protein>
<reference evidence="8 9" key="1">
    <citation type="submission" date="2017-06" db="EMBL/GenBank/DDBJ databases">
        <authorList>
            <consortium name="Pathogen Informatics"/>
        </authorList>
    </citation>
    <scope>NUCLEOTIDE SEQUENCE [LARGE SCALE GENOMIC DNA]</scope>
    <source>
        <strain evidence="8 9">NCTC12149</strain>
    </source>
</reference>
<dbReference type="InterPro" id="IPR001915">
    <property type="entry name" value="Peptidase_M48"/>
</dbReference>